<dbReference type="EC" id="2.1.2.9" evidence="3 8"/>
<dbReference type="CDD" id="cd08646">
    <property type="entry name" value="FMT_core_Met-tRNA-FMT_N"/>
    <property type="match status" value="1"/>
</dbReference>
<dbReference type="Gene3D" id="3.10.25.10">
    <property type="entry name" value="Formyl transferase, C-terminal domain"/>
    <property type="match status" value="1"/>
</dbReference>
<proteinExistence type="inferred from homology"/>
<dbReference type="PANTHER" id="PTHR11138:SF5">
    <property type="entry name" value="METHIONYL-TRNA FORMYLTRANSFERASE, MITOCHONDRIAL"/>
    <property type="match status" value="1"/>
</dbReference>
<feature type="domain" description="Formyl transferase N-terminal" evidence="9">
    <location>
        <begin position="4"/>
        <end position="180"/>
    </location>
</feature>
<evidence type="ECO:0000259" key="9">
    <source>
        <dbReference type="Pfam" id="PF00551"/>
    </source>
</evidence>
<dbReference type="GO" id="GO:0004479">
    <property type="term" value="F:methionyl-tRNA formyltransferase activity"/>
    <property type="evidence" value="ECO:0007669"/>
    <property type="project" value="UniProtKB-UniRule"/>
</dbReference>
<evidence type="ECO:0000313" key="12">
    <source>
        <dbReference type="Proteomes" id="UP000245081"/>
    </source>
</evidence>
<dbReference type="GO" id="GO:0005829">
    <property type="term" value="C:cytosol"/>
    <property type="evidence" value="ECO:0007669"/>
    <property type="project" value="TreeGrafter"/>
</dbReference>
<organism evidence="11 12">
    <name type="scientific">Novimethylophilus kurashikiensis</name>
    <dbReference type="NCBI Taxonomy" id="1825523"/>
    <lineage>
        <taxon>Bacteria</taxon>
        <taxon>Pseudomonadati</taxon>
        <taxon>Pseudomonadota</taxon>
        <taxon>Betaproteobacteria</taxon>
        <taxon>Nitrosomonadales</taxon>
        <taxon>Methylophilaceae</taxon>
        <taxon>Novimethylophilus</taxon>
    </lineage>
</organism>
<reference evidence="11 12" key="1">
    <citation type="journal article" date="2018" name="Environ. Microbiol.">
        <title>Isolation and genomic characterization of Novimethylophilus kurashikiensis gen. nov. sp. nov., a new lanthanide-dependent methylotrophic species of Methylophilaceae.</title>
        <authorList>
            <person name="Lv H."/>
            <person name="Sahin N."/>
            <person name="Tani A."/>
        </authorList>
    </citation>
    <scope>NUCLEOTIDE SEQUENCE [LARGE SCALE GENOMIC DNA]</scope>
    <source>
        <strain evidence="11 12">La2-4</strain>
    </source>
</reference>
<dbReference type="InterPro" id="IPR037022">
    <property type="entry name" value="Formyl_trans_C_sf"/>
</dbReference>
<dbReference type="Pfam" id="PF02911">
    <property type="entry name" value="Formyl_trans_C"/>
    <property type="match status" value="1"/>
</dbReference>
<evidence type="ECO:0000256" key="8">
    <source>
        <dbReference type="HAMAP-Rule" id="MF_00182"/>
    </source>
</evidence>
<comment type="catalytic activity">
    <reaction evidence="7 8">
        <text>L-methionyl-tRNA(fMet) + (6R)-10-formyltetrahydrofolate = N-formyl-L-methionyl-tRNA(fMet) + (6S)-5,6,7,8-tetrahydrofolate + H(+)</text>
        <dbReference type="Rhea" id="RHEA:24380"/>
        <dbReference type="Rhea" id="RHEA-COMP:9952"/>
        <dbReference type="Rhea" id="RHEA-COMP:9953"/>
        <dbReference type="ChEBI" id="CHEBI:15378"/>
        <dbReference type="ChEBI" id="CHEBI:57453"/>
        <dbReference type="ChEBI" id="CHEBI:78530"/>
        <dbReference type="ChEBI" id="CHEBI:78844"/>
        <dbReference type="ChEBI" id="CHEBI:195366"/>
        <dbReference type="EC" id="2.1.2.9"/>
    </reaction>
</comment>
<evidence type="ECO:0000256" key="2">
    <source>
        <dbReference type="ARBA" id="ARBA00010699"/>
    </source>
</evidence>
<dbReference type="InterPro" id="IPR011034">
    <property type="entry name" value="Formyl_transferase-like_C_sf"/>
</dbReference>
<dbReference type="EMBL" id="BDOQ01000003">
    <property type="protein sequence ID" value="GBG13807.1"/>
    <property type="molecule type" value="Genomic_DNA"/>
</dbReference>
<evidence type="ECO:0000256" key="1">
    <source>
        <dbReference type="ARBA" id="ARBA00002606"/>
    </source>
</evidence>
<dbReference type="InterPro" id="IPR005794">
    <property type="entry name" value="Fmt"/>
</dbReference>
<dbReference type="InterPro" id="IPR041711">
    <property type="entry name" value="Met-tRNA-FMT_N"/>
</dbReference>
<dbReference type="CDD" id="cd08704">
    <property type="entry name" value="Met_tRNA_FMT_C"/>
    <property type="match status" value="1"/>
</dbReference>
<evidence type="ECO:0000256" key="4">
    <source>
        <dbReference type="ARBA" id="ARBA00016014"/>
    </source>
</evidence>
<dbReference type="HAMAP" id="MF_00182">
    <property type="entry name" value="Formyl_trans"/>
    <property type="match status" value="1"/>
</dbReference>
<comment type="function">
    <text evidence="1 8">Attaches a formyl group to the free amino group of methionyl-tRNA(fMet). The formyl group appears to play a dual role in the initiator identity of N-formylmethionyl-tRNA by promoting its recognition by IF2 and preventing the misappropriation of this tRNA by the elongation apparatus.</text>
</comment>
<evidence type="ECO:0000259" key="10">
    <source>
        <dbReference type="Pfam" id="PF02911"/>
    </source>
</evidence>
<dbReference type="RefSeq" id="WP_109014968.1">
    <property type="nucleotide sequence ID" value="NZ_BDOQ01000003.1"/>
</dbReference>
<dbReference type="SUPFAM" id="SSF50486">
    <property type="entry name" value="FMT C-terminal domain-like"/>
    <property type="match status" value="1"/>
</dbReference>
<keyword evidence="5 8" id="KW-0808">Transferase</keyword>
<gene>
    <name evidence="8 11" type="primary">fmt</name>
    <name evidence="11" type="ORF">NMK_1358</name>
</gene>
<dbReference type="SUPFAM" id="SSF53328">
    <property type="entry name" value="Formyltransferase"/>
    <property type="match status" value="1"/>
</dbReference>
<dbReference type="PANTHER" id="PTHR11138">
    <property type="entry name" value="METHIONYL-TRNA FORMYLTRANSFERASE"/>
    <property type="match status" value="1"/>
</dbReference>
<evidence type="ECO:0000256" key="5">
    <source>
        <dbReference type="ARBA" id="ARBA00022679"/>
    </source>
</evidence>
<evidence type="ECO:0000256" key="6">
    <source>
        <dbReference type="ARBA" id="ARBA00022917"/>
    </source>
</evidence>
<evidence type="ECO:0000256" key="7">
    <source>
        <dbReference type="ARBA" id="ARBA00048558"/>
    </source>
</evidence>
<feature type="domain" description="Formyl transferase C-terminal" evidence="10">
    <location>
        <begin position="202"/>
        <end position="295"/>
    </location>
</feature>
<dbReference type="OrthoDB" id="9802815at2"/>
<evidence type="ECO:0000313" key="11">
    <source>
        <dbReference type="EMBL" id="GBG13807.1"/>
    </source>
</evidence>
<dbReference type="Proteomes" id="UP000245081">
    <property type="component" value="Unassembled WGS sequence"/>
</dbReference>
<name>A0A2R5F6E7_9PROT</name>
<feature type="binding site" evidence="8">
    <location>
        <begin position="109"/>
        <end position="112"/>
    </location>
    <ligand>
        <name>(6S)-5,6,7,8-tetrahydrofolate</name>
        <dbReference type="ChEBI" id="CHEBI:57453"/>
    </ligand>
</feature>
<dbReference type="InterPro" id="IPR005793">
    <property type="entry name" value="Formyl_trans_C"/>
</dbReference>
<keyword evidence="12" id="KW-1185">Reference proteome</keyword>
<dbReference type="NCBIfam" id="TIGR00460">
    <property type="entry name" value="fmt"/>
    <property type="match status" value="1"/>
</dbReference>
<dbReference type="InterPro" id="IPR002376">
    <property type="entry name" value="Formyl_transf_N"/>
</dbReference>
<comment type="caution">
    <text evidence="11">The sequence shown here is derived from an EMBL/GenBank/DDBJ whole genome shotgun (WGS) entry which is preliminary data.</text>
</comment>
<protein>
    <recommendedName>
        <fullName evidence="4 8">Methionyl-tRNA formyltransferase</fullName>
        <ecNumber evidence="3 8">2.1.2.9</ecNumber>
    </recommendedName>
</protein>
<dbReference type="AlphaFoldDB" id="A0A2R5F6E7"/>
<dbReference type="FunFam" id="3.40.50.12230:FF:000001">
    <property type="entry name" value="Methionyl-tRNA formyltransferase"/>
    <property type="match status" value="1"/>
</dbReference>
<accession>A0A2R5F6E7</accession>
<dbReference type="InterPro" id="IPR044135">
    <property type="entry name" value="Met-tRNA-FMT_C"/>
</dbReference>
<evidence type="ECO:0000256" key="3">
    <source>
        <dbReference type="ARBA" id="ARBA00012261"/>
    </source>
</evidence>
<sequence length="305" mass="32902">MKLIYAGTPEFAVPALAKLIAAGHEVALVLTQPDRPAGRGMKLKASPVKELALQHGIQVFQPETLKPEDVQARISSLNADAMIVAAYGLIIPKTVLDMPKLGCFNIHASLLPRWRGAAPIQRSILANDAETGVTIMRVVPALDAGAMLKKVAVPITENDTAQTLHNTLSEVGGALMVEVLAELDHLEAEEQDESQVTYAAKLLKTEAPINWHQSADELARQVRAFNPFPVAQAVMKDEAWRIWFARVTQGSGLPGEVIAVNDGIVVACGTGALRIEELQKPGGKRMSWKDFIGGAQLKPGDRFET</sequence>
<dbReference type="Pfam" id="PF00551">
    <property type="entry name" value="Formyl_trans_N"/>
    <property type="match status" value="1"/>
</dbReference>
<dbReference type="Gene3D" id="3.40.50.170">
    <property type="entry name" value="Formyl transferase, N-terminal domain"/>
    <property type="match status" value="1"/>
</dbReference>
<dbReference type="InterPro" id="IPR036477">
    <property type="entry name" value="Formyl_transf_N_sf"/>
</dbReference>
<comment type="similarity">
    <text evidence="2 8">Belongs to the Fmt family.</text>
</comment>
<keyword evidence="6 8" id="KW-0648">Protein biosynthesis</keyword>